<dbReference type="InterPro" id="IPR015421">
    <property type="entry name" value="PyrdxlP-dep_Trfase_major"/>
</dbReference>
<keyword evidence="4 8" id="KW-0032">Aminotransferase</keyword>
<comment type="subunit">
    <text evidence="3">Homodimer.</text>
</comment>
<keyword evidence="6" id="KW-0663">Pyridoxal phosphate</keyword>
<evidence type="ECO:0000256" key="5">
    <source>
        <dbReference type="ARBA" id="ARBA00022679"/>
    </source>
</evidence>
<protein>
    <submittedName>
        <fullName evidence="8">Aromatic amino acid aminotransferase</fullName>
    </submittedName>
</protein>
<dbReference type="InterPro" id="IPR015422">
    <property type="entry name" value="PyrdxlP-dep_Trfase_small"/>
</dbReference>
<dbReference type="SUPFAM" id="SSF53383">
    <property type="entry name" value="PLP-dependent transferases"/>
    <property type="match status" value="1"/>
</dbReference>
<dbReference type="KEGG" id="prf:PeribacterA2_0125"/>
<dbReference type="EMBL" id="CP013065">
    <property type="protein sequence ID" value="ALM12827.1"/>
    <property type="molecule type" value="Genomic_DNA"/>
</dbReference>
<reference evidence="9" key="1">
    <citation type="submission" date="2015-10" db="EMBL/GenBank/DDBJ databases">
        <title>Analysis of five complete genome sequences for members of the class Peribacteria in the recently recognized Peregrinibacteria bacterial phylum.</title>
        <authorList>
            <person name="Anantharaman K."/>
            <person name="Brown C.T."/>
            <person name="Burstein D."/>
            <person name="Castelle C.J."/>
            <person name="Probst A.J."/>
            <person name="Thomas B.C."/>
            <person name="Williams K.H."/>
            <person name="Banfield J.F."/>
        </authorList>
    </citation>
    <scope>NUCLEOTIDE SEQUENCE [LARGE SCALE GENOMIC DNA]</scope>
</reference>
<reference evidence="8 9" key="2">
    <citation type="journal article" date="2016" name="PeerJ">
        <title>Analysis of five complete genome sequences for members of the class Peribacteria in the recently recognized Peregrinibacteria bacterial phylum.</title>
        <authorList>
            <person name="Anantharaman K."/>
            <person name="Brown C.T."/>
            <person name="Burstein D."/>
            <person name="Castelle C.J."/>
            <person name="Probst A.J."/>
            <person name="Thomas B.C."/>
            <person name="Williams K.H."/>
            <person name="Banfield J.F."/>
        </authorList>
    </citation>
    <scope>NUCLEOTIDE SEQUENCE [LARGE SCALE GENOMIC DNA]</scope>
    <source>
        <strain evidence="8">RIFOXYD1_FULL_PER-ii_59_16</strain>
    </source>
</reference>
<evidence type="ECO:0000313" key="9">
    <source>
        <dbReference type="Proteomes" id="UP000069135"/>
    </source>
</evidence>
<dbReference type="AlphaFoldDB" id="A0A0S1SSB2"/>
<sequence length="385" mass="40978">MTPSPFSALGPAPIDPIFAIAAEAKAAGAAAIDATVGMILDEAGKPLVLPCVRQAAAALAEGDFAYPPLLGLPAFRSCVTQLIFGDRSGAIASIAATGGTGAVALNLKLLKLLGITEVILPVPSWPNHRRLLTGLGFSVQEVSYLQEGRPTLRSLQEKLASMRSPCGVLLQGGGHNPTGVDFSPEQWKELSQLLGATQHVVLLDLAYQGLARGVEEDAGPARLFVESGAPLLVAWSASKNHSIYGLRTGLACVIADDPAMHQNLERHFMILAREMHSAAPVPGQSIVALVQERHGDAWRREIAEVRTHIDRKRRLLQEAFPSFAVALAGRGLYALLPLSSAQVDALKRQNIFLGQDGRVNIAGIPDARMDEFVTRARSITASLPR</sequence>
<evidence type="ECO:0000256" key="4">
    <source>
        <dbReference type="ARBA" id="ARBA00022576"/>
    </source>
</evidence>
<dbReference type="Proteomes" id="UP000069135">
    <property type="component" value="Chromosome"/>
</dbReference>
<name>A0A0S1SSB2_9BACT</name>
<dbReference type="InterPro" id="IPR015424">
    <property type="entry name" value="PyrdxlP-dep_Trfase"/>
</dbReference>
<comment type="cofactor">
    <cofactor evidence="1">
        <name>pyridoxal 5'-phosphate</name>
        <dbReference type="ChEBI" id="CHEBI:597326"/>
    </cofactor>
</comment>
<accession>A0A0S1SU14</accession>
<proteinExistence type="inferred from homology"/>
<dbReference type="CDD" id="cd00609">
    <property type="entry name" value="AAT_like"/>
    <property type="match status" value="1"/>
</dbReference>
<feature type="domain" description="Aminotransferase class I/classII large" evidence="7">
    <location>
        <begin position="36"/>
        <end position="375"/>
    </location>
</feature>
<organism evidence="8 9">
    <name type="scientific">Candidatus Peribacter riflensis</name>
    <dbReference type="NCBI Taxonomy" id="1735162"/>
    <lineage>
        <taxon>Bacteria</taxon>
        <taxon>Candidatus Peregrinibacteriota</taxon>
        <taxon>Candidatus Peribacteria</taxon>
        <taxon>Candidatus Peribacterales</taxon>
        <taxon>Candidatus Peribacteraceae</taxon>
        <taxon>Candidatus Peribacter</taxon>
    </lineage>
</organism>
<keyword evidence="5 8" id="KW-0808">Transferase</keyword>
<dbReference type="Gene3D" id="3.90.1150.10">
    <property type="entry name" value="Aspartate Aminotransferase, domain 1"/>
    <property type="match status" value="1"/>
</dbReference>
<dbReference type="Pfam" id="PF00155">
    <property type="entry name" value="Aminotran_1_2"/>
    <property type="match status" value="1"/>
</dbReference>
<comment type="similarity">
    <text evidence="2">Belongs to the class-I pyridoxal-phosphate-dependent aminotransferase family.</text>
</comment>
<gene>
    <name evidence="8" type="ORF">PeribacterD1_0125</name>
</gene>
<dbReference type="STRING" id="1735162.PeribacterB2_0125"/>
<accession>A0A0S1SI15</accession>
<dbReference type="InterPro" id="IPR000796">
    <property type="entry name" value="Asp_trans"/>
</dbReference>
<evidence type="ECO:0000256" key="6">
    <source>
        <dbReference type="ARBA" id="ARBA00022898"/>
    </source>
</evidence>
<evidence type="ECO:0000313" key="8">
    <source>
        <dbReference type="EMBL" id="ALM12827.1"/>
    </source>
</evidence>
<accession>A0A0S1SJU8</accession>
<accession>A0A0S1SSB2</accession>
<evidence type="ECO:0000256" key="2">
    <source>
        <dbReference type="ARBA" id="ARBA00007441"/>
    </source>
</evidence>
<dbReference type="GO" id="GO:0006520">
    <property type="term" value="P:amino acid metabolic process"/>
    <property type="evidence" value="ECO:0007669"/>
    <property type="project" value="InterPro"/>
</dbReference>
<dbReference type="PANTHER" id="PTHR11879:SF22">
    <property type="entry name" value="ASPARTATE AMINOTRANSFERASE, MITOCHONDRIAL"/>
    <property type="match status" value="1"/>
</dbReference>
<evidence type="ECO:0000256" key="3">
    <source>
        <dbReference type="ARBA" id="ARBA00011738"/>
    </source>
</evidence>
<accession>A0A0S1SLH3</accession>
<dbReference type="GO" id="GO:0008483">
    <property type="term" value="F:transaminase activity"/>
    <property type="evidence" value="ECO:0007669"/>
    <property type="project" value="UniProtKB-KW"/>
</dbReference>
<dbReference type="PRINTS" id="PR00799">
    <property type="entry name" value="TRANSAMINASE"/>
</dbReference>
<dbReference type="PANTHER" id="PTHR11879">
    <property type="entry name" value="ASPARTATE AMINOTRANSFERASE"/>
    <property type="match status" value="1"/>
</dbReference>
<dbReference type="GO" id="GO:0030170">
    <property type="term" value="F:pyridoxal phosphate binding"/>
    <property type="evidence" value="ECO:0007669"/>
    <property type="project" value="InterPro"/>
</dbReference>
<dbReference type="Gene3D" id="3.40.640.10">
    <property type="entry name" value="Type I PLP-dependent aspartate aminotransferase-like (Major domain)"/>
    <property type="match status" value="1"/>
</dbReference>
<dbReference type="InterPro" id="IPR004839">
    <property type="entry name" value="Aminotransferase_I/II_large"/>
</dbReference>
<evidence type="ECO:0000256" key="1">
    <source>
        <dbReference type="ARBA" id="ARBA00001933"/>
    </source>
</evidence>
<evidence type="ECO:0000259" key="7">
    <source>
        <dbReference type="Pfam" id="PF00155"/>
    </source>
</evidence>